<dbReference type="EMBL" id="GBBM01006925">
    <property type="protein sequence ID" value="JAC28493.1"/>
    <property type="molecule type" value="mRNA"/>
</dbReference>
<organism evidence="2">
    <name type="scientific">Amblyomma triste</name>
    <name type="common">Neotropical tick</name>
    <dbReference type="NCBI Taxonomy" id="251400"/>
    <lineage>
        <taxon>Eukaryota</taxon>
        <taxon>Metazoa</taxon>
        <taxon>Ecdysozoa</taxon>
        <taxon>Arthropoda</taxon>
        <taxon>Chelicerata</taxon>
        <taxon>Arachnida</taxon>
        <taxon>Acari</taxon>
        <taxon>Parasitiformes</taxon>
        <taxon>Ixodida</taxon>
        <taxon>Ixodoidea</taxon>
        <taxon>Ixodidae</taxon>
        <taxon>Amblyomminae</taxon>
        <taxon>Amblyomma</taxon>
    </lineage>
</organism>
<proteinExistence type="evidence at transcript level"/>
<feature type="chain" id="PRO_5001520714" evidence="1">
    <location>
        <begin position="28"/>
        <end position="101"/>
    </location>
</feature>
<evidence type="ECO:0000313" key="2">
    <source>
        <dbReference type="EMBL" id="JAC28493.1"/>
    </source>
</evidence>
<evidence type="ECO:0000256" key="1">
    <source>
        <dbReference type="SAM" id="SignalP"/>
    </source>
</evidence>
<keyword evidence="1" id="KW-0732">Signal</keyword>
<dbReference type="AlphaFoldDB" id="A0A023G6N7"/>
<accession>A0A023G6N7</accession>
<feature type="signal peptide" evidence="1">
    <location>
        <begin position="1"/>
        <end position="27"/>
    </location>
</feature>
<protein>
    <submittedName>
        <fullName evidence="2">Putative secreted protein</fullName>
    </submittedName>
</protein>
<reference evidence="2" key="1">
    <citation type="submission" date="2014-03" db="EMBL/GenBank/DDBJ databases">
        <title>The sialotranscriptome of Amblyomma triste, Amblyomma parvum and Amblyomma cajennense ticks, uncovered by 454-based RNA-seq.</title>
        <authorList>
            <person name="Garcia G.R."/>
            <person name="Gardinassi L.G."/>
            <person name="Ribeiro J.M."/>
            <person name="Anatriello E."/>
            <person name="Ferreira B.R."/>
            <person name="Moreira H.N."/>
            <person name="Mafra C."/>
            <person name="Olegario M.M."/>
            <person name="Szabo P.J."/>
            <person name="Miranda-Santos I.K."/>
            <person name="Maruyama S.R."/>
        </authorList>
    </citation>
    <scope>NUCLEOTIDE SEQUENCE</scope>
    <source>
        <strain evidence="2">Mato Grasso do Sul</strain>
        <tissue evidence="2">Salivary glands</tissue>
    </source>
</reference>
<sequence length="101" mass="10844">MAVLCKPMQGFMLIALVCLVFSASVKGHTANIMDVTATFNGGGCNLNGEAMKDEGGILTTNCIFVHCDGKNRKVIIKGCPPTEEDKDIYNGDQVWPKCCSN</sequence>
<name>A0A023G6N7_AMBTT</name>